<reference evidence="6 7" key="1">
    <citation type="submission" date="2017-05" db="EMBL/GenBank/DDBJ databases">
        <title>Vagococcus spp. assemblies.</title>
        <authorList>
            <person name="Gulvik C.A."/>
        </authorList>
    </citation>
    <scope>NUCLEOTIDE SEQUENCE [LARGE SCALE GENOMIC DNA]</scope>
    <source>
        <strain evidence="6 7">SS1994</strain>
    </source>
</reference>
<dbReference type="SUPFAM" id="SSF53850">
    <property type="entry name" value="Periplasmic binding protein-like II"/>
    <property type="match status" value="1"/>
</dbReference>
<dbReference type="Pfam" id="PF03466">
    <property type="entry name" value="LysR_substrate"/>
    <property type="match status" value="1"/>
</dbReference>
<dbReference type="GO" id="GO:0003677">
    <property type="term" value="F:DNA binding"/>
    <property type="evidence" value="ECO:0007669"/>
    <property type="project" value="UniProtKB-KW"/>
</dbReference>
<keyword evidence="4" id="KW-0804">Transcription</keyword>
<dbReference type="InterPro" id="IPR000847">
    <property type="entry name" value="LysR_HTH_N"/>
</dbReference>
<dbReference type="RefSeq" id="WP_125956494.1">
    <property type="nucleotide sequence ID" value="NZ_NGJT01000003.1"/>
</dbReference>
<keyword evidence="3" id="KW-0238">DNA-binding</keyword>
<dbReference type="EMBL" id="NGJT01000003">
    <property type="protein sequence ID" value="RST95664.1"/>
    <property type="molecule type" value="Genomic_DNA"/>
</dbReference>
<dbReference type="Gene3D" id="3.40.190.290">
    <property type="match status" value="1"/>
</dbReference>
<evidence type="ECO:0000259" key="5">
    <source>
        <dbReference type="PROSITE" id="PS50931"/>
    </source>
</evidence>
<evidence type="ECO:0000256" key="4">
    <source>
        <dbReference type="ARBA" id="ARBA00023163"/>
    </source>
</evidence>
<dbReference type="InterPro" id="IPR036390">
    <property type="entry name" value="WH_DNA-bd_sf"/>
</dbReference>
<dbReference type="OrthoDB" id="9803735at2"/>
<dbReference type="InterPro" id="IPR005119">
    <property type="entry name" value="LysR_subst-bd"/>
</dbReference>
<dbReference type="Pfam" id="PF00126">
    <property type="entry name" value="HTH_1"/>
    <property type="match status" value="1"/>
</dbReference>
<dbReference type="PANTHER" id="PTHR30419:SF8">
    <property type="entry name" value="NITROGEN ASSIMILATION TRANSCRIPTIONAL ACTIVATOR-RELATED"/>
    <property type="match status" value="1"/>
</dbReference>
<dbReference type="PANTHER" id="PTHR30419">
    <property type="entry name" value="HTH-TYPE TRANSCRIPTIONAL REGULATOR YBHD"/>
    <property type="match status" value="1"/>
</dbReference>
<keyword evidence="2" id="KW-0805">Transcription regulation</keyword>
<name>A0A429ZPP3_9ENTE</name>
<dbReference type="FunFam" id="1.10.10.10:FF:000001">
    <property type="entry name" value="LysR family transcriptional regulator"/>
    <property type="match status" value="1"/>
</dbReference>
<evidence type="ECO:0000256" key="2">
    <source>
        <dbReference type="ARBA" id="ARBA00023015"/>
    </source>
</evidence>
<proteinExistence type="inferred from homology"/>
<evidence type="ECO:0000256" key="3">
    <source>
        <dbReference type="ARBA" id="ARBA00023125"/>
    </source>
</evidence>
<sequence length="289" mass="32555">MELRVLTYFLTVAKEKNISRAAKVLHLSQPTLSKQLKELENELGVTLFTRGNREITLTEEGNYLKQRGEEILSLVQSTTSNLMSEDVIGGQLMIGSGETRGFQIVASVVNEMHREYPSIKCNLYSGNADEITRKIDEGLLDFGLVIDPVQKEKYDCFKLPYNETWGVLLNKEHPLASNVALTADNLLTIPLFISNQAMVENQIKEWQGNNIPLNIIGFYNLLYNASLLCHDPTVGILCIDGIINTTNTDLCFVELSPKLQAFLNLIWKKDTVLSNTAKMFLKKIENIQL</sequence>
<dbReference type="SUPFAM" id="SSF46785">
    <property type="entry name" value="Winged helix' DNA-binding domain"/>
    <property type="match status" value="1"/>
</dbReference>
<dbReference type="Proteomes" id="UP000288490">
    <property type="component" value="Unassembled WGS sequence"/>
</dbReference>
<dbReference type="Gene3D" id="1.10.10.10">
    <property type="entry name" value="Winged helix-like DNA-binding domain superfamily/Winged helix DNA-binding domain"/>
    <property type="match status" value="1"/>
</dbReference>
<evidence type="ECO:0000256" key="1">
    <source>
        <dbReference type="ARBA" id="ARBA00009437"/>
    </source>
</evidence>
<dbReference type="InterPro" id="IPR050950">
    <property type="entry name" value="HTH-type_LysR_regulators"/>
</dbReference>
<comment type="caution">
    <text evidence="6">The sequence shown here is derived from an EMBL/GenBank/DDBJ whole genome shotgun (WGS) entry which is preliminary data.</text>
</comment>
<comment type="similarity">
    <text evidence="1">Belongs to the LysR transcriptional regulatory family.</text>
</comment>
<dbReference type="PROSITE" id="PS50931">
    <property type="entry name" value="HTH_LYSR"/>
    <property type="match status" value="1"/>
</dbReference>
<feature type="domain" description="HTH lysR-type" evidence="5">
    <location>
        <begin position="1"/>
        <end position="58"/>
    </location>
</feature>
<accession>A0A429ZPP3</accession>
<organism evidence="6 7">
    <name type="scientific">Vagococcus bubulae</name>
    <dbReference type="NCBI Taxonomy" id="1977868"/>
    <lineage>
        <taxon>Bacteria</taxon>
        <taxon>Bacillati</taxon>
        <taxon>Bacillota</taxon>
        <taxon>Bacilli</taxon>
        <taxon>Lactobacillales</taxon>
        <taxon>Enterococcaceae</taxon>
        <taxon>Vagococcus</taxon>
    </lineage>
</organism>
<evidence type="ECO:0000313" key="6">
    <source>
        <dbReference type="EMBL" id="RST95664.1"/>
    </source>
</evidence>
<protein>
    <submittedName>
        <fullName evidence="6">LysR family transcriptional regulator</fullName>
    </submittedName>
</protein>
<gene>
    <name evidence="6" type="ORF">CBF36_02995</name>
</gene>
<dbReference type="CDD" id="cd05466">
    <property type="entry name" value="PBP2_LTTR_substrate"/>
    <property type="match status" value="1"/>
</dbReference>
<evidence type="ECO:0000313" key="7">
    <source>
        <dbReference type="Proteomes" id="UP000288490"/>
    </source>
</evidence>
<keyword evidence="7" id="KW-1185">Reference proteome</keyword>
<dbReference type="GO" id="GO:0005829">
    <property type="term" value="C:cytosol"/>
    <property type="evidence" value="ECO:0007669"/>
    <property type="project" value="TreeGrafter"/>
</dbReference>
<dbReference type="InterPro" id="IPR036388">
    <property type="entry name" value="WH-like_DNA-bd_sf"/>
</dbReference>
<dbReference type="AlphaFoldDB" id="A0A429ZPP3"/>
<dbReference type="PRINTS" id="PR00039">
    <property type="entry name" value="HTHLYSR"/>
</dbReference>
<dbReference type="GO" id="GO:0003700">
    <property type="term" value="F:DNA-binding transcription factor activity"/>
    <property type="evidence" value="ECO:0007669"/>
    <property type="project" value="InterPro"/>
</dbReference>